<feature type="transmembrane region" description="Helical" evidence="1">
    <location>
        <begin position="31"/>
        <end position="51"/>
    </location>
</feature>
<evidence type="ECO:0000256" key="1">
    <source>
        <dbReference type="SAM" id="Phobius"/>
    </source>
</evidence>
<gene>
    <name evidence="2" type="ORF">F2Z22_00110</name>
</gene>
<keyword evidence="1" id="KW-0812">Transmembrane</keyword>
<dbReference type="EMBL" id="VWAK01000001">
    <property type="protein sequence ID" value="KAA5233061.1"/>
    <property type="molecule type" value="Genomic_DNA"/>
</dbReference>
<keyword evidence="1" id="KW-0472">Membrane</keyword>
<organism evidence="2 3">
    <name type="scientific">Bacteroides finegoldii</name>
    <dbReference type="NCBI Taxonomy" id="338188"/>
    <lineage>
        <taxon>Bacteria</taxon>
        <taxon>Pseudomonadati</taxon>
        <taxon>Bacteroidota</taxon>
        <taxon>Bacteroidia</taxon>
        <taxon>Bacteroidales</taxon>
        <taxon>Bacteroidaceae</taxon>
        <taxon>Bacteroides</taxon>
    </lineage>
</organism>
<reference evidence="2 3" key="1">
    <citation type="journal article" date="2019" name="Nat. Med.">
        <title>A library of human gut bacterial isolates paired with longitudinal multiomics data enables mechanistic microbiome research.</title>
        <authorList>
            <person name="Poyet M."/>
            <person name="Groussin M."/>
            <person name="Gibbons S.M."/>
            <person name="Avila-Pacheco J."/>
            <person name="Jiang X."/>
            <person name="Kearney S.M."/>
            <person name="Perrotta A.R."/>
            <person name="Berdy B."/>
            <person name="Zhao S."/>
            <person name="Lieberman T.D."/>
            <person name="Swanson P.K."/>
            <person name="Smith M."/>
            <person name="Roesemann S."/>
            <person name="Alexander J.E."/>
            <person name="Rich S.A."/>
            <person name="Livny J."/>
            <person name="Vlamakis H."/>
            <person name="Clish C."/>
            <person name="Bullock K."/>
            <person name="Deik A."/>
            <person name="Scott J."/>
            <person name="Pierce K.A."/>
            <person name="Xavier R.J."/>
            <person name="Alm E.J."/>
        </authorList>
    </citation>
    <scope>NUCLEOTIDE SEQUENCE [LARGE SCALE GENOMIC DNA]</scope>
    <source>
        <strain evidence="2 3">BIOML-A6</strain>
    </source>
</reference>
<keyword evidence="1" id="KW-1133">Transmembrane helix</keyword>
<dbReference type="Proteomes" id="UP000421791">
    <property type="component" value="Unassembled WGS sequence"/>
</dbReference>
<proteinExistence type="predicted"/>
<comment type="caution">
    <text evidence="2">The sequence shown here is derived from an EMBL/GenBank/DDBJ whole genome shotgun (WGS) entry which is preliminary data.</text>
</comment>
<protein>
    <submittedName>
        <fullName evidence="2">Branched-chain-amino acid aminotransferase</fullName>
    </submittedName>
</protein>
<dbReference type="GO" id="GO:0008483">
    <property type="term" value="F:transaminase activity"/>
    <property type="evidence" value="ECO:0007669"/>
    <property type="project" value="UniProtKB-KW"/>
</dbReference>
<keyword evidence="2" id="KW-0808">Transferase</keyword>
<accession>A0A7J4YTX1</accession>
<evidence type="ECO:0000313" key="2">
    <source>
        <dbReference type="EMBL" id="KAA5233061.1"/>
    </source>
</evidence>
<sequence length="58" mass="7095">MPVSQLQTEEIKWISPKNRFELYTVWEGAKYYFYFFFCLIRLAALLILFAYDYSIPQE</sequence>
<evidence type="ECO:0000313" key="3">
    <source>
        <dbReference type="Proteomes" id="UP000421791"/>
    </source>
</evidence>
<name>A0A7J4YTX1_9BACE</name>
<keyword evidence="2" id="KW-0032">Aminotransferase</keyword>
<dbReference type="AlphaFoldDB" id="A0A7J4YTX1"/>